<accession>A0ABR1VH98</accession>
<name>A0ABR1VH98_9PEZI</name>
<dbReference type="Gene3D" id="1.20.58.340">
    <property type="entry name" value="Magnesium transport protein CorA, transmembrane region"/>
    <property type="match status" value="1"/>
</dbReference>
<gene>
    <name evidence="2" type="ORF">PG997_010819</name>
</gene>
<comment type="caution">
    <text evidence="2">The sequence shown here is derived from an EMBL/GenBank/DDBJ whole genome shotgun (WGS) entry which is preliminary data.</text>
</comment>
<protein>
    <submittedName>
        <fullName evidence="2">Uncharacterized protein</fullName>
    </submittedName>
</protein>
<keyword evidence="1" id="KW-0472">Membrane</keyword>
<dbReference type="GeneID" id="92048194"/>
<keyword evidence="3" id="KW-1185">Reference proteome</keyword>
<dbReference type="Proteomes" id="UP001433268">
    <property type="component" value="Unassembled WGS sequence"/>
</dbReference>
<feature type="transmembrane region" description="Helical" evidence="1">
    <location>
        <begin position="30"/>
        <end position="49"/>
    </location>
</feature>
<organism evidence="2 3">
    <name type="scientific">Apiospora hydei</name>
    <dbReference type="NCBI Taxonomy" id="1337664"/>
    <lineage>
        <taxon>Eukaryota</taxon>
        <taxon>Fungi</taxon>
        <taxon>Dikarya</taxon>
        <taxon>Ascomycota</taxon>
        <taxon>Pezizomycotina</taxon>
        <taxon>Sordariomycetes</taxon>
        <taxon>Xylariomycetidae</taxon>
        <taxon>Amphisphaeriales</taxon>
        <taxon>Apiosporaceae</taxon>
        <taxon>Apiospora</taxon>
    </lineage>
</organism>
<feature type="transmembrane region" description="Helical" evidence="1">
    <location>
        <begin position="84"/>
        <end position="104"/>
    </location>
</feature>
<keyword evidence="1" id="KW-0812">Transmembrane</keyword>
<evidence type="ECO:0000313" key="2">
    <source>
        <dbReference type="EMBL" id="KAK8070616.1"/>
    </source>
</evidence>
<evidence type="ECO:0000313" key="3">
    <source>
        <dbReference type="Proteomes" id="UP001433268"/>
    </source>
</evidence>
<reference evidence="2 3" key="1">
    <citation type="submission" date="2023-01" db="EMBL/GenBank/DDBJ databases">
        <title>Analysis of 21 Apiospora genomes using comparative genomics revels a genus with tremendous synthesis potential of carbohydrate active enzymes and secondary metabolites.</title>
        <authorList>
            <person name="Sorensen T."/>
        </authorList>
    </citation>
    <scope>NUCLEOTIDE SEQUENCE [LARGE SCALE GENOMIC DNA]</scope>
    <source>
        <strain evidence="2 3">CBS 114990</strain>
    </source>
</reference>
<keyword evidence="1" id="KW-1133">Transmembrane helix</keyword>
<sequence>MLGDLAQSEAEYTAAIAIDTKRDSVAMRTIAVLGIVFLPGTFVATLFSVDMFDWGSGGGVGGESASSSATTDSSSGVRALPGMWIYWAIAILLTIFTFLVWILWSRRENQKSDRRLGIRLTKPSGPSLGASVTAAVLRSVGLARGEKMV</sequence>
<dbReference type="EMBL" id="JAQQWN010000008">
    <property type="protein sequence ID" value="KAK8070616.1"/>
    <property type="molecule type" value="Genomic_DNA"/>
</dbReference>
<dbReference type="RefSeq" id="XP_066664424.1">
    <property type="nucleotide sequence ID" value="XM_066815134.1"/>
</dbReference>
<evidence type="ECO:0000256" key="1">
    <source>
        <dbReference type="SAM" id="Phobius"/>
    </source>
</evidence>
<proteinExistence type="predicted"/>